<keyword evidence="2" id="KW-1133">Transmembrane helix</keyword>
<dbReference type="AlphaFoldDB" id="A0A6A6AXH3"/>
<feature type="transmembrane region" description="Helical" evidence="2">
    <location>
        <begin position="172"/>
        <end position="192"/>
    </location>
</feature>
<feature type="transmembrane region" description="Helical" evidence="2">
    <location>
        <begin position="40"/>
        <end position="56"/>
    </location>
</feature>
<name>A0A6A6AXH3_9PEZI</name>
<keyword evidence="2" id="KW-0472">Membrane</keyword>
<accession>A0A6A6AXH3</accession>
<organism evidence="3 4">
    <name type="scientific">Aplosporella prunicola CBS 121167</name>
    <dbReference type="NCBI Taxonomy" id="1176127"/>
    <lineage>
        <taxon>Eukaryota</taxon>
        <taxon>Fungi</taxon>
        <taxon>Dikarya</taxon>
        <taxon>Ascomycota</taxon>
        <taxon>Pezizomycotina</taxon>
        <taxon>Dothideomycetes</taxon>
        <taxon>Dothideomycetes incertae sedis</taxon>
        <taxon>Botryosphaeriales</taxon>
        <taxon>Aplosporellaceae</taxon>
        <taxon>Aplosporella</taxon>
    </lineage>
</organism>
<dbReference type="GeneID" id="54301127"/>
<evidence type="ECO:0000313" key="3">
    <source>
        <dbReference type="EMBL" id="KAF2136450.1"/>
    </source>
</evidence>
<gene>
    <name evidence="3" type="ORF">K452DRAFT_313148</name>
</gene>
<feature type="transmembrane region" description="Helical" evidence="2">
    <location>
        <begin position="63"/>
        <end position="87"/>
    </location>
</feature>
<dbReference type="Proteomes" id="UP000799438">
    <property type="component" value="Unassembled WGS sequence"/>
</dbReference>
<dbReference type="EMBL" id="ML995520">
    <property type="protein sequence ID" value="KAF2136450.1"/>
    <property type="molecule type" value="Genomic_DNA"/>
</dbReference>
<sequence length="294" mass="32883">MASLDDGCVVAIVALLLGFQLFLGCPTRDVTEDGWDTAWYLLSSMVLFSLITALALSDTAMFLYLFAYHFVYLFSVKIIGPSLTLLYEVMVQQLTNLGHHISNSGPVRAITEHPAMPWSSDSPFTLESHNMAKSIWVFLDLIRQHLMGFLMDLRVRSHEYDTVYGEEGPMQVMQYIVLIIRAIAAFNLINLASQVFQRLFTRVKKTLEAVLALKAPGYSTFPPNASSGDIKSGNGYDVDQTDARGYQNDQESVSSEFEVQVSEAFTEDPWTTQHLGGQYDAPGMHTGQHFKSEE</sequence>
<proteinExistence type="predicted"/>
<dbReference type="RefSeq" id="XP_033392168.1">
    <property type="nucleotide sequence ID" value="XM_033543630.1"/>
</dbReference>
<keyword evidence="4" id="KW-1185">Reference proteome</keyword>
<evidence type="ECO:0000313" key="4">
    <source>
        <dbReference type="Proteomes" id="UP000799438"/>
    </source>
</evidence>
<reference evidence="3" key="1">
    <citation type="journal article" date="2020" name="Stud. Mycol.">
        <title>101 Dothideomycetes genomes: a test case for predicting lifestyles and emergence of pathogens.</title>
        <authorList>
            <person name="Haridas S."/>
            <person name="Albert R."/>
            <person name="Binder M."/>
            <person name="Bloem J."/>
            <person name="Labutti K."/>
            <person name="Salamov A."/>
            <person name="Andreopoulos B."/>
            <person name="Baker S."/>
            <person name="Barry K."/>
            <person name="Bills G."/>
            <person name="Bluhm B."/>
            <person name="Cannon C."/>
            <person name="Castanera R."/>
            <person name="Culley D."/>
            <person name="Daum C."/>
            <person name="Ezra D."/>
            <person name="Gonzalez J."/>
            <person name="Henrissat B."/>
            <person name="Kuo A."/>
            <person name="Liang C."/>
            <person name="Lipzen A."/>
            <person name="Lutzoni F."/>
            <person name="Magnuson J."/>
            <person name="Mondo S."/>
            <person name="Nolan M."/>
            <person name="Ohm R."/>
            <person name="Pangilinan J."/>
            <person name="Park H.-J."/>
            <person name="Ramirez L."/>
            <person name="Alfaro M."/>
            <person name="Sun H."/>
            <person name="Tritt A."/>
            <person name="Yoshinaga Y."/>
            <person name="Zwiers L.-H."/>
            <person name="Turgeon B."/>
            <person name="Goodwin S."/>
            <person name="Spatafora J."/>
            <person name="Crous P."/>
            <person name="Grigoriev I."/>
        </authorList>
    </citation>
    <scope>NUCLEOTIDE SEQUENCE</scope>
    <source>
        <strain evidence="3">CBS 121167</strain>
    </source>
</reference>
<evidence type="ECO:0000256" key="2">
    <source>
        <dbReference type="SAM" id="Phobius"/>
    </source>
</evidence>
<protein>
    <submittedName>
        <fullName evidence="3">Uncharacterized protein</fullName>
    </submittedName>
</protein>
<feature type="region of interest" description="Disordered" evidence="1">
    <location>
        <begin position="271"/>
        <end position="294"/>
    </location>
</feature>
<evidence type="ECO:0000256" key="1">
    <source>
        <dbReference type="SAM" id="MobiDB-lite"/>
    </source>
</evidence>
<keyword evidence="2" id="KW-0812">Transmembrane</keyword>